<dbReference type="RefSeq" id="YP_008059326.1">
    <property type="nucleotide sequence ID" value="NC_021328.1"/>
</dbReference>
<evidence type="ECO:0000313" key="2">
    <source>
        <dbReference type="Proteomes" id="UP000202786"/>
    </source>
</evidence>
<proteinExistence type="predicted"/>
<accession>R4TMP7</accession>
<dbReference type="EMBL" id="KC292026">
    <property type="protein sequence ID" value="AGM11448.1"/>
    <property type="molecule type" value="Genomic_DNA"/>
</dbReference>
<dbReference type="KEGG" id="vg:16193966"/>
<name>R4TMP7_9CAUD</name>
<dbReference type="GeneID" id="16193966"/>
<gene>
    <name evidence="1" type="primary">151</name>
    <name evidence="1" type="ORF">HGTV1_151</name>
</gene>
<organism evidence="1 2">
    <name type="scientific">Halogranum tailed virus 1</name>
    <dbReference type="NCBI Taxonomy" id="1273749"/>
    <lineage>
        <taxon>Viruses</taxon>
        <taxon>Duplodnaviria</taxon>
        <taxon>Heunggongvirae</taxon>
        <taxon>Uroviricota</taxon>
        <taxon>Caudoviricetes</taxon>
        <taxon>Thumleimavirales</taxon>
        <taxon>Halomagnusviridae</taxon>
        <taxon>Hagravirus</taxon>
        <taxon>Hagravirus capitaneum</taxon>
        <taxon>Hagravirus HGTV1</taxon>
    </lineage>
</organism>
<sequence length="113" mass="13245">MSELLPELVERTSLTEAEAEELYQKTQARISEVVDEDEYADVRSQNELNRMTDVAVTLVVRLSRNKETFPSEWEKFILEVSDFEVGLIYQSTFPNRAEESLERAHRDYQEGRL</sequence>
<evidence type="ECO:0000313" key="1">
    <source>
        <dbReference type="EMBL" id="AGM11448.1"/>
    </source>
</evidence>
<keyword evidence="2" id="KW-1185">Reference proteome</keyword>
<reference evidence="1 2" key="1">
    <citation type="submission" date="2012-12" db="EMBL/GenBank/DDBJ databases">
        <authorList>
            <person name="Sencilo A."/>
            <person name="Jacobs-Sera D."/>
            <person name="Russell D.A."/>
            <person name="Ko C."/>
            <person name="Atanasova N."/>
            <person name="Osterlund E."/>
            <person name="Oksanen H.M."/>
            <person name="Bamford D.H."/>
            <person name="Hatfull G.F."/>
            <person name="Roine E."/>
            <person name="Hendrix R.W."/>
        </authorList>
    </citation>
    <scope>NUCLEOTIDE SEQUENCE [LARGE SCALE GENOMIC DNA]</scope>
</reference>
<protein>
    <submittedName>
        <fullName evidence="1">Uncharacterized protein</fullName>
    </submittedName>
</protein>
<dbReference type="Proteomes" id="UP000202786">
    <property type="component" value="Segment"/>
</dbReference>